<reference evidence="1 2" key="1">
    <citation type="journal article" date="2020" name="ISME J.">
        <title>Comparative genomics reveals insights into cyanobacterial evolution and habitat adaptation.</title>
        <authorList>
            <person name="Chen M.Y."/>
            <person name="Teng W.K."/>
            <person name="Zhao L."/>
            <person name="Hu C.X."/>
            <person name="Zhou Y.K."/>
            <person name="Han B.P."/>
            <person name="Song L.R."/>
            <person name="Shu W.S."/>
        </authorList>
    </citation>
    <scope>NUCLEOTIDE SEQUENCE [LARGE SCALE GENOMIC DNA]</scope>
    <source>
        <strain evidence="1 2">FACHB-1040</strain>
    </source>
</reference>
<accession>A0ABR8C2S9</accession>
<dbReference type="Proteomes" id="UP000606721">
    <property type="component" value="Unassembled WGS sequence"/>
</dbReference>
<sequence length="87" mass="9969">MSNHSGSYMLNEILELMEQEQIFGWLGKEKTQSLVRNITNTACRKYDCNSGEILENFTDRFELCYGCLADSKDLEDGLCEVCRNDMG</sequence>
<evidence type="ECO:0000313" key="2">
    <source>
        <dbReference type="Proteomes" id="UP000606721"/>
    </source>
</evidence>
<dbReference type="EMBL" id="JACJQT010000084">
    <property type="protein sequence ID" value="MBD2281000.1"/>
    <property type="molecule type" value="Genomic_DNA"/>
</dbReference>
<evidence type="ECO:0000313" key="1">
    <source>
        <dbReference type="EMBL" id="MBD2281000.1"/>
    </source>
</evidence>
<proteinExistence type="predicted"/>
<protein>
    <submittedName>
        <fullName evidence="1">Uncharacterized protein</fullName>
    </submittedName>
</protein>
<keyword evidence="2" id="KW-1185">Reference proteome</keyword>
<organism evidence="1 2">
    <name type="scientific">Aphanizomenon flos-aquae FACHB-1040</name>
    <dbReference type="NCBI Taxonomy" id="2692887"/>
    <lineage>
        <taxon>Bacteria</taxon>
        <taxon>Bacillati</taxon>
        <taxon>Cyanobacteriota</taxon>
        <taxon>Cyanophyceae</taxon>
        <taxon>Nostocales</taxon>
        <taxon>Aphanizomenonaceae</taxon>
        <taxon>Aphanizomenon</taxon>
    </lineage>
</organism>
<dbReference type="RefSeq" id="WP_190384310.1">
    <property type="nucleotide sequence ID" value="NZ_JACJQT010000084.1"/>
</dbReference>
<gene>
    <name evidence="1" type="ORF">H6F99_22815</name>
</gene>
<name>A0ABR8C2S9_APHFL</name>
<comment type="caution">
    <text evidence="1">The sequence shown here is derived from an EMBL/GenBank/DDBJ whole genome shotgun (WGS) entry which is preliminary data.</text>
</comment>